<evidence type="ECO:0000256" key="2">
    <source>
        <dbReference type="ARBA" id="ARBA00022771"/>
    </source>
</evidence>
<feature type="region of interest" description="Disordered" evidence="5">
    <location>
        <begin position="2227"/>
        <end position="2297"/>
    </location>
</feature>
<feature type="compositionally biased region" description="Low complexity" evidence="5">
    <location>
        <begin position="2128"/>
        <end position="2137"/>
    </location>
</feature>
<keyword evidence="6" id="KW-0812">Transmembrane</keyword>
<feature type="region of interest" description="Disordered" evidence="5">
    <location>
        <begin position="2310"/>
        <end position="2388"/>
    </location>
</feature>
<dbReference type="Proteomes" id="UP000613740">
    <property type="component" value="Unassembled WGS sequence"/>
</dbReference>
<keyword evidence="2 4" id="KW-0863">Zinc-finger</keyword>
<keyword evidence="6" id="KW-0472">Membrane</keyword>
<sequence>MWARRALLLGVTLAFSLGVACATSVWDAPAAADAKPEPRTFASIAGVAGSSRLYMYGGFSHARNAWLGDVWSLALNASSTGWELVNVKPGDLASPLEHATLVSLGSSLLLVGGRLGNGWNDKLYLLDMSALQWVALSSTTTPAGPDSVPRLYWHSALSYTYGGRPRALLTGGLDANGSAVAAAYELQVDLGGGYTMTSMAPMPTPLFGHSLAPDPASAGQYVVASGGFTGGLPSGSAPREAVPPGLRAALEAAPGTIAGGSGSGFASGSGGGAAGLNMSYAVMRYDRAGGLGGAGGTGGWSRLGAGDMAMPRGAAFHSSWILGGRLYLYGGVHSLAAQGVGAADSVLGGLQAFALPTPPAAATLAFDPAAAAAATAAWGVARPGWVSGAAAWADVGNAAAPQLWLFGGWATPLPLPPWADSYLAPQDVSLTWRLDGGATTASAPAGGSSGSSTGAWLPPLQGGMAPRSGAMLAAVNVGGAHKLLSLGGRAATGWAGPASSLSSQARKFGEAATTGGSRFLTNPLNLVFGADGDPRATAAAYQLTDLWLIDAVTGAREAVWLVNSTVVPATAACVPPYAAASLGGGGAAAANCTSLPFGSATAPAGGAPLWDRRLVESPMPVPSGGAAANGGGGNATGAAGGSNHAIYIHAAETAAVPGGAPSLTAGVWRLSISSLELPAAANAAAGLPAGRQAVYVATWQELTPAASPDPSPCYPRTLNGAAHLTSSSASALVTSASLGSSSGLGSSSVPGSSLSYVALFGGLLLSPSVGGGAADTSRLLSLTPTDSVCLLDVYYRRWLQPPVYPSGYFPEARYRVACASRPGLVNYTMSCFGGVSGSSGGLLGDAWLFSMQPGALPLPAAAVQLPVHFGTWALAPHNVTAVRPRARADHIMLPVRGPGLPGVNGSTYSPVMVYGGRLNASISAAAAAAPSGSSGGMSPLRRDLWLLETACADPDASSPNAVPSISRPPQTTQVWLGLMPIGSAAAAAAAAAVPGDAWAVAAATVSHNDTHVEVWMGVLPTGGAVADLKLIRMATTLDGCTSIRPNCTRASYLYDAVAPSCWAGTPAAALPVRVAAADSPLPATSLFAAGVALQLLAPDGVPVHFKNATYLSIQTPSGYLINDVRLPPDLPDATSLTLVAYGRPGVEVGRAPVTPPISTAPGNLQPTAVISFNRTSLTFSVRANGSALANATAELRVLYNGLYRKRCRVPSAIFGDCDTTVTDAKGSASFEVFPIPAAQVNLLSYVAMVTTPFNYGAYAVPLPSPYAVASGSLAATASSAGGGTVTLLPGGGASGTAVAYSIDIPTSLASPPPPDGRLSVTVTVTFRQSIGYSVLNLPTNRRWVASFYRRYSFGSLDPTPSLNITDTYSIASKAYARRLPPGEFLVWVTDSALPSRPMLETVRTLDAAAAAAAGGSTVVNLEVVLSTVTFRLFFSRVVVSPGAGFYVGASSVFVSLFTIPEDTTTAAAITVNGDAADANSTGGNGTTTAVATTASSPPPPVLTMGTGSTALGAPGVPWDSELTDGGLATFSVIPGIDYLAVFSYPSVILRGPVTITAPIVTSTLPGSGSSGGGSTTGGGAVFDYELPQALLCATGTTTLINQQRGRFPSDSLSTVVYGPGTTCSWVITTGQPIMNLLINYTGLAPGDYITLTTDTGFVARLPMPQLDSGSVFTIRMTASNVTIRFRGNNDNLMGTGPVVMWEGMSQRGSMPPQFIMMIAASSAAAGAMLLFLCLWHCVFRPVQLRRQAAAAAFAAAASAAAAGAAGAGAVGAAMRGAQGHRNRVPRRYLRMMDTSVYSAKEAAARAAAKAAKPSSTTAALVVAAPPPPEGADGGVAVGVPVPGATLPAVAGAADGVASKAGVAPSAVRAGAEMPPSPDGEANTVVVAGGNAEAIAAAAGITAAVAAAADAAAVTGATNATTVNSGSSSATGDGATTPPIEDDVDGADTCAICLCEFEDGERVKHLPCKHFYHIACIDTWLGRDITCPLCKDNVLEAMRALHGPLPPRTSGRTGRSGAAAAAAAADAEAEAAAAGAGGGGEAAAAVAGAGPGVGAPHAGHLELVVIVPSEGQAGTGDGGGDGAAGAGVGVGGGGAGHDAPGLPGSIDSYHGSLDAAGGARGASGGGAAPGAEGATAGGAAPTSVAAAAAAAAATAAAAAGGQEQSAISTAQSRELRPMRRNLSHDLGGEHDGTSTETDSDSDDDHGAAAAAAMGAAATVAAAAAAAPAGAGQPRNPPGAAPWAVAPPSPAGAGAGAASPHGRRNPHPLGHGHHHGRQVAPVPQRGAPPPPAPALAGNQLFAAPPPAAVQLAALGGGAGDPSTAGSPGSRPVAEHVQRSSSSSSTTAMRWMGGGGSQVVPMPAPQSPLGASAGGLGSVSGRYSSRVPPQARAQEAQMAAAAAALSAAAAATSGGSYSQGNPSSGPGGSAGGYSPLRLLEEASASAHAAAPNDPVLAAAAAAAAASMIHFRVHDNPLARSQNSLTAAADASSRAASSRGSGSNLPSPARPDFARASAAAAAVPGAPGAAAAAMLRSSASPSARSHGTSGSGVPAGHGGGVRAAGALAVPEVSGDDGDLLRTPSGQRAAGGGGGGGAGAGAGGAGGSTA</sequence>
<feature type="region of interest" description="Disordered" evidence="5">
    <location>
        <begin position="2069"/>
        <end position="2137"/>
    </location>
</feature>
<feature type="compositionally biased region" description="Low complexity" evidence="5">
    <location>
        <begin position="1474"/>
        <end position="1495"/>
    </location>
</feature>
<dbReference type="PANTHER" id="PTHR45725">
    <property type="entry name" value="FORMIN HOMOLOGY 2 FAMILY MEMBER"/>
    <property type="match status" value="1"/>
</dbReference>
<reference evidence="9" key="1">
    <citation type="journal article" date="2020" name="bioRxiv">
        <title>Comparative genomics of Chlamydomonas.</title>
        <authorList>
            <person name="Craig R.J."/>
            <person name="Hasan A.R."/>
            <person name="Ness R.W."/>
            <person name="Keightley P.D."/>
        </authorList>
    </citation>
    <scope>NUCLEOTIDE SEQUENCE</scope>
    <source>
        <strain evidence="9">CCAP 11/173</strain>
    </source>
</reference>
<evidence type="ECO:0000313" key="9">
    <source>
        <dbReference type="EMBL" id="KAG2451921.1"/>
    </source>
</evidence>
<dbReference type="Gene3D" id="3.30.40.10">
    <property type="entry name" value="Zinc/RING finger domain, C3HC4 (zinc finger)"/>
    <property type="match status" value="1"/>
</dbReference>
<feature type="compositionally biased region" description="Low complexity" evidence="5">
    <location>
        <begin position="2533"/>
        <end position="2544"/>
    </location>
</feature>
<proteinExistence type="predicted"/>
<evidence type="ECO:0000256" key="3">
    <source>
        <dbReference type="ARBA" id="ARBA00022833"/>
    </source>
</evidence>
<feature type="transmembrane region" description="Helical" evidence="6">
    <location>
        <begin position="1750"/>
        <end position="1774"/>
    </location>
</feature>
<evidence type="ECO:0000259" key="8">
    <source>
        <dbReference type="PROSITE" id="PS50089"/>
    </source>
</evidence>
<dbReference type="OrthoDB" id="548632at2759"/>
<feature type="chain" id="PRO_5032652878" description="RING-type domain-containing protein" evidence="7">
    <location>
        <begin position="23"/>
        <end position="2605"/>
    </location>
</feature>
<dbReference type="InterPro" id="IPR015915">
    <property type="entry name" value="Kelch-typ_b-propeller"/>
</dbReference>
<dbReference type="SUPFAM" id="SSF57850">
    <property type="entry name" value="RING/U-box"/>
    <property type="match status" value="1"/>
</dbReference>
<dbReference type="Gene3D" id="2.120.10.80">
    <property type="entry name" value="Kelch-type beta propeller"/>
    <property type="match status" value="1"/>
</dbReference>
<feature type="compositionally biased region" description="Low complexity" evidence="5">
    <location>
        <begin position="1917"/>
        <end position="1936"/>
    </location>
</feature>
<feature type="compositionally biased region" description="Basic residues" evidence="5">
    <location>
        <begin position="2259"/>
        <end position="2275"/>
    </location>
</feature>
<dbReference type="GO" id="GO:0008270">
    <property type="term" value="F:zinc ion binding"/>
    <property type="evidence" value="ECO:0007669"/>
    <property type="project" value="UniProtKB-KW"/>
</dbReference>
<evidence type="ECO:0000256" key="1">
    <source>
        <dbReference type="ARBA" id="ARBA00022723"/>
    </source>
</evidence>
<dbReference type="CDD" id="cd16468">
    <property type="entry name" value="RING-H2_RNF11"/>
    <property type="match status" value="1"/>
</dbReference>
<feature type="compositionally biased region" description="Low complexity" evidence="5">
    <location>
        <begin position="2483"/>
        <end position="2507"/>
    </location>
</feature>
<dbReference type="InterPro" id="IPR013083">
    <property type="entry name" value="Znf_RING/FYVE/PHD"/>
</dbReference>
<dbReference type="PANTHER" id="PTHR45725:SF18">
    <property type="entry name" value="ORC1-LIKE AAA ATPASE DOMAIN-CONTAINING PROTEIN"/>
    <property type="match status" value="1"/>
</dbReference>
<feature type="domain" description="RING-type" evidence="8">
    <location>
        <begin position="1949"/>
        <end position="1990"/>
    </location>
</feature>
<feature type="region of interest" description="Disordered" evidence="5">
    <location>
        <begin position="1917"/>
        <end position="1939"/>
    </location>
</feature>
<feature type="compositionally biased region" description="Gly residues" evidence="5">
    <location>
        <begin position="2117"/>
        <end position="2127"/>
    </location>
</feature>
<feature type="transmembrane region" description="Helical" evidence="6">
    <location>
        <begin position="1714"/>
        <end position="1738"/>
    </location>
</feature>
<keyword evidence="7" id="KW-0732">Signal</keyword>
<dbReference type="PROSITE" id="PS50089">
    <property type="entry name" value="ZF_RING_2"/>
    <property type="match status" value="1"/>
</dbReference>
<dbReference type="InterPro" id="IPR051425">
    <property type="entry name" value="Formin_Homology"/>
</dbReference>
<name>A0A835WSA0_9CHLO</name>
<dbReference type="InterPro" id="IPR042981">
    <property type="entry name" value="RNF11_RING-H2"/>
</dbReference>
<feature type="region of interest" description="Disordered" evidence="5">
    <location>
        <begin position="2410"/>
        <end position="2431"/>
    </location>
</feature>
<evidence type="ECO:0000256" key="7">
    <source>
        <dbReference type="SAM" id="SignalP"/>
    </source>
</evidence>
<dbReference type="EMBL" id="JAEHOD010000007">
    <property type="protein sequence ID" value="KAG2451921.1"/>
    <property type="molecule type" value="Genomic_DNA"/>
</dbReference>
<feature type="region of interest" description="Disordered" evidence="5">
    <location>
        <begin position="2480"/>
        <end position="2507"/>
    </location>
</feature>
<comment type="caution">
    <text evidence="9">The sequence shown here is derived from an EMBL/GenBank/DDBJ whole genome shotgun (WGS) entry which is preliminary data.</text>
</comment>
<keyword evidence="6" id="KW-1133">Transmembrane helix</keyword>
<feature type="compositionally biased region" description="Pro residues" evidence="5">
    <location>
        <begin position="2233"/>
        <end position="2248"/>
    </location>
</feature>
<evidence type="ECO:0000313" key="10">
    <source>
        <dbReference type="Proteomes" id="UP000613740"/>
    </source>
</evidence>
<dbReference type="Pfam" id="PF24681">
    <property type="entry name" value="Kelch_KLHDC2_KLHL20_DRC7"/>
    <property type="match status" value="1"/>
</dbReference>
<evidence type="ECO:0000256" key="5">
    <source>
        <dbReference type="SAM" id="MobiDB-lite"/>
    </source>
</evidence>
<feature type="signal peptide" evidence="7">
    <location>
        <begin position="1"/>
        <end position="22"/>
    </location>
</feature>
<organism evidence="9 10">
    <name type="scientific">Chlamydomonas schloesseri</name>
    <dbReference type="NCBI Taxonomy" id="2026947"/>
    <lineage>
        <taxon>Eukaryota</taxon>
        <taxon>Viridiplantae</taxon>
        <taxon>Chlorophyta</taxon>
        <taxon>core chlorophytes</taxon>
        <taxon>Chlorophyceae</taxon>
        <taxon>CS clade</taxon>
        <taxon>Chlamydomonadales</taxon>
        <taxon>Chlamydomonadaceae</taxon>
        <taxon>Chlamydomonas</taxon>
    </lineage>
</organism>
<protein>
    <recommendedName>
        <fullName evidence="8">RING-type domain-containing protein</fullName>
    </recommendedName>
</protein>
<keyword evidence="10" id="KW-1185">Reference proteome</keyword>
<dbReference type="InterPro" id="IPR001841">
    <property type="entry name" value="Znf_RING"/>
</dbReference>
<feature type="compositionally biased region" description="Gly residues" evidence="5">
    <location>
        <begin position="2584"/>
        <end position="2605"/>
    </location>
</feature>
<feature type="region of interest" description="Disordered" evidence="5">
    <location>
        <begin position="1474"/>
        <end position="1508"/>
    </location>
</feature>
<accession>A0A835WSA0</accession>
<evidence type="ECO:0000256" key="6">
    <source>
        <dbReference type="SAM" id="Phobius"/>
    </source>
</evidence>
<dbReference type="PROSITE" id="PS51257">
    <property type="entry name" value="PROKAR_LIPOPROTEIN"/>
    <property type="match status" value="1"/>
</dbReference>
<keyword evidence="3" id="KW-0862">Zinc</keyword>
<dbReference type="Pfam" id="PF13639">
    <property type="entry name" value="zf-RING_2"/>
    <property type="match status" value="1"/>
</dbReference>
<feature type="compositionally biased region" description="Gly residues" evidence="5">
    <location>
        <begin position="2545"/>
        <end position="2558"/>
    </location>
</feature>
<feature type="compositionally biased region" description="Basic and acidic residues" evidence="5">
    <location>
        <begin position="2181"/>
        <end position="2192"/>
    </location>
</feature>
<dbReference type="SUPFAM" id="SSF117281">
    <property type="entry name" value="Kelch motif"/>
    <property type="match status" value="1"/>
</dbReference>
<feature type="region of interest" description="Disordered" evidence="5">
    <location>
        <begin position="2181"/>
        <end position="2208"/>
    </location>
</feature>
<dbReference type="SMART" id="SM00184">
    <property type="entry name" value="RING"/>
    <property type="match status" value="1"/>
</dbReference>
<keyword evidence="1" id="KW-0479">Metal-binding</keyword>
<feature type="compositionally biased region" description="Gly residues" evidence="5">
    <location>
        <begin position="2072"/>
        <end position="2095"/>
    </location>
</feature>
<gene>
    <name evidence="9" type="ORF">HYH02_003696</name>
</gene>
<feature type="compositionally biased region" description="Low complexity" evidence="5">
    <location>
        <begin position="2410"/>
        <end position="2421"/>
    </location>
</feature>
<feature type="region of interest" description="Disordered" evidence="5">
    <location>
        <begin position="2533"/>
        <end position="2605"/>
    </location>
</feature>
<evidence type="ECO:0000256" key="4">
    <source>
        <dbReference type="PROSITE-ProRule" id="PRU00175"/>
    </source>
</evidence>